<organism evidence="5 6">
    <name type="scientific">Legionella geestiana</name>
    <dbReference type="NCBI Taxonomy" id="45065"/>
    <lineage>
        <taxon>Bacteria</taxon>
        <taxon>Pseudomonadati</taxon>
        <taxon>Pseudomonadota</taxon>
        <taxon>Gammaproteobacteria</taxon>
        <taxon>Legionellales</taxon>
        <taxon>Legionellaceae</taxon>
        <taxon>Legionella</taxon>
    </lineage>
</organism>
<dbReference type="GO" id="GO:0000271">
    <property type="term" value="P:polysaccharide biosynthetic process"/>
    <property type="evidence" value="ECO:0007669"/>
    <property type="project" value="InterPro"/>
</dbReference>
<dbReference type="InterPro" id="IPR036220">
    <property type="entry name" value="UDP-Glc/GDP-Man_DH_C_sf"/>
</dbReference>
<keyword evidence="2" id="KW-0560">Oxidoreductase</keyword>
<keyword evidence="6" id="KW-1185">Reference proteome</keyword>
<gene>
    <name evidence="5" type="primary">capL</name>
    <name evidence="5" type="ORF">Lgee_0614</name>
</gene>
<dbReference type="OrthoDB" id="9803238at2"/>
<evidence type="ECO:0000256" key="4">
    <source>
        <dbReference type="PIRNR" id="PIRNR000124"/>
    </source>
</evidence>
<accession>A0A0W0U541</accession>
<dbReference type="Gene3D" id="3.40.50.720">
    <property type="entry name" value="NAD(P)-binding Rossmann-like Domain"/>
    <property type="match status" value="2"/>
</dbReference>
<dbReference type="EMBL" id="LNYC01000017">
    <property type="protein sequence ID" value="KTD02879.1"/>
    <property type="molecule type" value="Genomic_DNA"/>
</dbReference>
<dbReference type="Proteomes" id="UP000054785">
    <property type="component" value="Unassembled WGS sequence"/>
</dbReference>
<dbReference type="InterPro" id="IPR028359">
    <property type="entry name" value="UDP_ManNAc/GlcNAc_DH"/>
</dbReference>
<comment type="similarity">
    <text evidence="1 4">Belongs to the UDP-glucose/GDP-mannose dehydrogenase family.</text>
</comment>
<comment type="caution">
    <text evidence="5">The sequence shown here is derived from an EMBL/GenBank/DDBJ whole genome shotgun (WGS) entry which is preliminary data.</text>
</comment>
<sequence length="424" mass="47395">MRHVAVVGLGYVGLGLAVALSRELKVTGYDISEPRIKALKEGMDANGLESRESLAEARVAYTTSLEDIRDADFYIVTVSTPAWYYEMPDLEPLIKATRQLASVLKRGDIVVYESTVYPGVTEEVALPLLESISGLSCGVDFGLGYSPERINPGDTVHTLKSVPKVVSAGDAHTLEIVKEVYQVCCDTLYPVSNIKTAEAVKILENTQRDINIAMMNEFSQIMHALHLDVHEIIEAAKSKWSFVHFTPGFVGGHCIAVDPLYLAFNAKRLGVPHDLIVTARKVNDNMTRFVLDELLRCLRRHELPISKCRIGVFGVTYKPDTPDVRNSLALKFIKELKLTHLHVDVHDPLADTTLMEERYGITLKSFDDMQDLTLAVLVTGHQFYKEKGLETFLKKLNTPMLFMDIPSMFSDASRAFPSLEYWSL</sequence>
<evidence type="ECO:0000313" key="5">
    <source>
        <dbReference type="EMBL" id="KTD02879.1"/>
    </source>
</evidence>
<dbReference type="InterPro" id="IPR014026">
    <property type="entry name" value="UDP-Glc/GDP-Man_DH_dimer"/>
</dbReference>
<dbReference type="STRING" id="45065.Lgee_0614"/>
<dbReference type="GO" id="GO:0051287">
    <property type="term" value="F:NAD binding"/>
    <property type="evidence" value="ECO:0007669"/>
    <property type="project" value="InterPro"/>
</dbReference>
<dbReference type="SMART" id="SM00984">
    <property type="entry name" value="UDPG_MGDP_dh_C"/>
    <property type="match status" value="1"/>
</dbReference>
<name>A0A0W0U541_9GAMM</name>
<evidence type="ECO:0000256" key="3">
    <source>
        <dbReference type="ARBA" id="ARBA00023027"/>
    </source>
</evidence>
<dbReference type="InterPro" id="IPR014027">
    <property type="entry name" value="UDP-Glc/GDP-Man_DH_C"/>
</dbReference>
<dbReference type="InterPro" id="IPR017476">
    <property type="entry name" value="UDP-Glc/GDP-Man"/>
</dbReference>
<dbReference type="RefSeq" id="WP_028387046.1">
    <property type="nucleotide sequence ID" value="NZ_CAAAHN010000001.1"/>
</dbReference>
<proteinExistence type="inferred from homology"/>
<dbReference type="Pfam" id="PF00984">
    <property type="entry name" value="UDPG_MGDP_dh"/>
    <property type="match status" value="1"/>
</dbReference>
<dbReference type="NCBIfam" id="TIGR03026">
    <property type="entry name" value="NDP-sugDHase"/>
    <property type="match status" value="1"/>
</dbReference>
<dbReference type="Pfam" id="PF03720">
    <property type="entry name" value="UDPG_MGDP_dh_C"/>
    <property type="match status" value="1"/>
</dbReference>
<dbReference type="PANTHER" id="PTHR43491">
    <property type="entry name" value="UDP-N-ACETYL-D-MANNOSAMINE DEHYDROGENASE"/>
    <property type="match status" value="1"/>
</dbReference>
<reference evidence="5 6" key="1">
    <citation type="submission" date="2015-11" db="EMBL/GenBank/DDBJ databases">
        <title>Genomic analysis of 38 Legionella species identifies large and diverse effector repertoires.</title>
        <authorList>
            <person name="Burstein D."/>
            <person name="Amaro F."/>
            <person name="Zusman T."/>
            <person name="Lifshitz Z."/>
            <person name="Cohen O."/>
            <person name="Gilbert J.A."/>
            <person name="Pupko T."/>
            <person name="Shuman H.A."/>
            <person name="Segal G."/>
        </authorList>
    </citation>
    <scope>NUCLEOTIDE SEQUENCE [LARGE SCALE GENOMIC DNA]</scope>
    <source>
        <strain evidence="5 6">ATCC 49504</strain>
    </source>
</reference>
<dbReference type="InterPro" id="IPR008927">
    <property type="entry name" value="6-PGluconate_DH-like_C_sf"/>
</dbReference>
<evidence type="ECO:0000256" key="2">
    <source>
        <dbReference type="ARBA" id="ARBA00023002"/>
    </source>
</evidence>
<dbReference type="PANTHER" id="PTHR43491:SF2">
    <property type="entry name" value="UDP-N-ACETYL-D-MANNOSAMINE DEHYDROGENASE"/>
    <property type="match status" value="1"/>
</dbReference>
<evidence type="ECO:0000313" key="6">
    <source>
        <dbReference type="Proteomes" id="UP000054785"/>
    </source>
</evidence>
<dbReference type="GO" id="GO:0016616">
    <property type="term" value="F:oxidoreductase activity, acting on the CH-OH group of donors, NAD or NADP as acceptor"/>
    <property type="evidence" value="ECO:0007669"/>
    <property type="project" value="InterPro"/>
</dbReference>
<dbReference type="InterPro" id="IPR001732">
    <property type="entry name" value="UDP-Glc/GDP-Man_DH_N"/>
</dbReference>
<evidence type="ECO:0000256" key="1">
    <source>
        <dbReference type="ARBA" id="ARBA00006601"/>
    </source>
</evidence>
<dbReference type="GO" id="GO:0016628">
    <property type="term" value="F:oxidoreductase activity, acting on the CH-CH group of donors, NAD or NADP as acceptor"/>
    <property type="evidence" value="ECO:0007669"/>
    <property type="project" value="InterPro"/>
</dbReference>
<dbReference type="SUPFAM" id="SSF52413">
    <property type="entry name" value="UDP-glucose/GDP-mannose dehydrogenase C-terminal domain"/>
    <property type="match status" value="1"/>
</dbReference>
<dbReference type="PIRSF" id="PIRSF000124">
    <property type="entry name" value="UDPglc_GDPman_dh"/>
    <property type="match status" value="1"/>
</dbReference>
<dbReference type="Pfam" id="PF03721">
    <property type="entry name" value="UDPG_MGDP_dh_N"/>
    <property type="match status" value="1"/>
</dbReference>
<dbReference type="SUPFAM" id="SSF51735">
    <property type="entry name" value="NAD(P)-binding Rossmann-fold domains"/>
    <property type="match status" value="1"/>
</dbReference>
<dbReference type="SUPFAM" id="SSF48179">
    <property type="entry name" value="6-phosphogluconate dehydrogenase C-terminal domain-like"/>
    <property type="match status" value="1"/>
</dbReference>
<dbReference type="CDD" id="cd02440">
    <property type="entry name" value="AdoMet_MTases"/>
    <property type="match status" value="1"/>
</dbReference>
<dbReference type="InterPro" id="IPR036291">
    <property type="entry name" value="NAD(P)-bd_dom_sf"/>
</dbReference>
<dbReference type="PATRIC" id="fig|45065.4.peg.653"/>
<dbReference type="AlphaFoldDB" id="A0A0W0U541"/>
<dbReference type="PIRSF" id="PIRSF500136">
    <property type="entry name" value="UDP_ManNAc_DH"/>
    <property type="match status" value="1"/>
</dbReference>
<protein>
    <submittedName>
        <fullName evidence="5">Protein capL</fullName>
    </submittedName>
</protein>
<keyword evidence="3" id="KW-0520">NAD</keyword>